<accession>A0ABP8MN59</accession>
<sequence>MFRDDWNQQSVIDAVAQIANSLGFANTKTDSDTDWADPERTIAEIVRDYRITDSSALARLDSQRPQLSRSYDRLAYYWSGDHGEITLVICDANLTPFAAPGVRKTGDIWFACGFVDIFMPDGDIERLGLDERMATLQLLYVPE</sequence>
<organism evidence="1 2">
    <name type="scientific">Novipirellula rosea</name>
    <dbReference type="NCBI Taxonomy" id="1031540"/>
    <lineage>
        <taxon>Bacteria</taxon>
        <taxon>Pseudomonadati</taxon>
        <taxon>Planctomycetota</taxon>
        <taxon>Planctomycetia</taxon>
        <taxon>Pirellulales</taxon>
        <taxon>Pirellulaceae</taxon>
        <taxon>Novipirellula</taxon>
    </lineage>
</organism>
<comment type="caution">
    <text evidence="1">The sequence shown here is derived from an EMBL/GenBank/DDBJ whole genome shotgun (WGS) entry which is preliminary data.</text>
</comment>
<reference evidence="2" key="1">
    <citation type="journal article" date="2019" name="Int. J. Syst. Evol. Microbiol.">
        <title>The Global Catalogue of Microorganisms (GCM) 10K type strain sequencing project: providing services to taxonomists for standard genome sequencing and annotation.</title>
        <authorList>
            <consortium name="The Broad Institute Genomics Platform"/>
            <consortium name="The Broad Institute Genome Sequencing Center for Infectious Disease"/>
            <person name="Wu L."/>
            <person name="Ma J."/>
        </authorList>
    </citation>
    <scope>NUCLEOTIDE SEQUENCE [LARGE SCALE GENOMIC DNA]</scope>
    <source>
        <strain evidence="2">JCM 17759</strain>
    </source>
</reference>
<evidence type="ECO:0000313" key="2">
    <source>
        <dbReference type="Proteomes" id="UP001500840"/>
    </source>
</evidence>
<dbReference type="Proteomes" id="UP001500840">
    <property type="component" value="Unassembled WGS sequence"/>
</dbReference>
<gene>
    <name evidence="1" type="ORF">GCM10023156_21530</name>
</gene>
<name>A0ABP8MN59_9BACT</name>
<proteinExistence type="predicted"/>
<dbReference type="EMBL" id="BAABGA010000029">
    <property type="protein sequence ID" value="GAA4452350.1"/>
    <property type="molecule type" value="Genomic_DNA"/>
</dbReference>
<protein>
    <submittedName>
        <fullName evidence="1">Uncharacterized protein</fullName>
    </submittedName>
</protein>
<evidence type="ECO:0000313" key="1">
    <source>
        <dbReference type="EMBL" id="GAA4452350.1"/>
    </source>
</evidence>
<keyword evidence="2" id="KW-1185">Reference proteome</keyword>